<feature type="non-terminal residue" evidence="1">
    <location>
        <position position="46"/>
    </location>
</feature>
<reference evidence="1" key="1">
    <citation type="journal article" date="2015" name="Nature">
        <title>Complex archaea that bridge the gap between prokaryotes and eukaryotes.</title>
        <authorList>
            <person name="Spang A."/>
            <person name="Saw J.H."/>
            <person name="Jorgensen S.L."/>
            <person name="Zaremba-Niedzwiedzka K."/>
            <person name="Martijn J."/>
            <person name="Lind A.E."/>
            <person name="van Eijk R."/>
            <person name="Schleper C."/>
            <person name="Guy L."/>
            <person name="Ettema T.J."/>
        </authorList>
    </citation>
    <scope>NUCLEOTIDE SEQUENCE</scope>
</reference>
<evidence type="ECO:0008006" key="2">
    <source>
        <dbReference type="Google" id="ProtNLM"/>
    </source>
</evidence>
<protein>
    <recommendedName>
        <fullName evidence="2">Carbohydrate kinase FGGY N-terminal domain-containing protein</fullName>
    </recommendedName>
</protein>
<comment type="caution">
    <text evidence="1">The sequence shown here is derived from an EMBL/GenBank/DDBJ whole genome shotgun (WGS) entry which is preliminary data.</text>
</comment>
<evidence type="ECO:0000313" key="1">
    <source>
        <dbReference type="EMBL" id="KKL08902.1"/>
    </source>
</evidence>
<gene>
    <name evidence="1" type="ORF">LCGC14_2571210</name>
</gene>
<organism evidence="1">
    <name type="scientific">marine sediment metagenome</name>
    <dbReference type="NCBI Taxonomy" id="412755"/>
    <lineage>
        <taxon>unclassified sequences</taxon>
        <taxon>metagenomes</taxon>
        <taxon>ecological metagenomes</taxon>
    </lineage>
</organism>
<accession>A0A0F9B539</accession>
<name>A0A0F9B539_9ZZZZ</name>
<proteinExistence type="predicted"/>
<dbReference type="AlphaFoldDB" id="A0A0F9B539"/>
<sequence>MTEKNYLLFDLGASNGRALVARYNGKRFTFEETHRFDNRPVMAAGT</sequence>
<dbReference type="EMBL" id="LAZR01042697">
    <property type="protein sequence ID" value="KKL08902.1"/>
    <property type="molecule type" value="Genomic_DNA"/>
</dbReference>